<dbReference type="InterPro" id="IPR010982">
    <property type="entry name" value="Lambda_DNA-bd_dom_sf"/>
</dbReference>
<feature type="domain" description="HTH cro/C1-type" evidence="2">
    <location>
        <begin position="11"/>
        <end position="64"/>
    </location>
</feature>
<evidence type="ECO:0000313" key="3">
    <source>
        <dbReference type="EMBL" id="SDJ21521.1"/>
    </source>
</evidence>
<name>A0A1G8RX42_9ACTN</name>
<evidence type="ECO:0000256" key="1">
    <source>
        <dbReference type="ARBA" id="ARBA00023125"/>
    </source>
</evidence>
<dbReference type="STRING" id="683260.SAMN05421874_10191"/>
<dbReference type="SUPFAM" id="SSF48452">
    <property type="entry name" value="TPR-like"/>
    <property type="match status" value="2"/>
</dbReference>
<dbReference type="Proteomes" id="UP000198683">
    <property type="component" value="Unassembled WGS sequence"/>
</dbReference>
<evidence type="ECO:0000313" key="4">
    <source>
        <dbReference type="Proteomes" id="UP000198683"/>
    </source>
</evidence>
<dbReference type="SUPFAM" id="SSF47413">
    <property type="entry name" value="lambda repressor-like DNA-binding domains"/>
    <property type="match status" value="1"/>
</dbReference>
<dbReference type="GO" id="GO:0005829">
    <property type="term" value="C:cytosol"/>
    <property type="evidence" value="ECO:0007669"/>
    <property type="project" value="TreeGrafter"/>
</dbReference>
<evidence type="ECO:0000259" key="2">
    <source>
        <dbReference type="PROSITE" id="PS50943"/>
    </source>
</evidence>
<dbReference type="InterPro" id="IPR011990">
    <property type="entry name" value="TPR-like_helical_dom_sf"/>
</dbReference>
<dbReference type="InterPro" id="IPR050807">
    <property type="entry name" value="TransReg_Diox_bact_type"/>
</dbReference>
<dbReference type="GO" id="GO:0003700">
    <property type="term" value="F:DNA-binding transcription factor activity"/>
    <property type="evidence" value="ECO:0007669"/>
    <property type="project" value="TreeGrafter"/>
</dbReference>
<sequence>MTTSDQVGLRIKTVRRQRGLSQAQLAHPELSDSYVSLIESGKRTPTAAVLELLAQKLDCSLSYLINGVTAEQMQDIELALGYARMALENGEVHEARTRFAELLADNNLTGLTTLRQDTEFGLALAHESCGDLDQAISILLRLREEELSPDRRVEVSMVLCRVYRDSERLTEAVEIGEQTLGAGVRLPWTDRLVELGATLLSAYILRGDLLRARQFAAELLNAADALGTPRAVVAANWNATGVAHSTGHYQEALSFAERAMAVQAETGEPRNIARARVSLHQRRLRARPQEAESVRDALRASLEELDQTSVAQVDRARVRVELACAEYMTGDYAEAAEHAQAGMALVPEFGHVLGAEAHLVLGRVYGAVGRSEEAASHVAAVRDWLAPMPDSRRSAATWYATAETLEELGDNDGAVDAYQRALACAGL</sequence>
<dbReference type="PANTHER" id="PTHR46797:SF1">
    <property type="entry name" value="METHYLPHOSPHONATE SYNTHASE"/>
    <property type="match status" value="1"/>
</dbReference>
<dbReference type="GO" id="GO:0003677">
    <property type="term" value="F:DNA binding"/>
    <property type="evidence" value="ECO:0007669"/>
    <property type="project" value="UniProtKB-KW"/>
</dbReference>
<protein>
    <submittedName>
        <fullName evidence="3">Helix-turn-helix</fullName>
    </submittedName>
</protein>
<keyword evidence="4" id="KW-1185">Reference proteome</keyword>
<dbReference type="OrthoDB" id="3675359at2"/>
<dbReference type="PROSITE" id="PS50943">
    <property type="entry name" value="HTH_CROC1"/>
    <property type="match status" value="1"/>
</dbReference>
<accession>A0A1G8RX42</accession>
<dbReference type="EMBL" id="FNFB01000001">
    <property type="protein sequence ID" value="SDJ21521.1"/>
    <property type="molecule type" value="Genomic_DNA"/>
</dbReference>
<dbReference type="PANTHER" id="PTHR46797">
    <property type="entry name" value="HTH-TYPE TRANSCRIPTIONAL REGULATOR"/>
    <property type="match status" value="1"/>
</dbReference>
<dbReference type="Gene3D" id="1.25.40.10">
    <property type="entry name" value="Tetratricopeptide repeat domain"/>
    <property type="match status" value="2"/>
</dbReference>
<dbReference type="RefSeq" id="WP_090758387.1">
    <property type="nucleotide sequence ID" value="NZ_FNFB01000001.1"/>
</dbReference>
<dbReference type="Pfam" id="PF13432">
    <property type="entry name" value="TPR_16"/>
    <property type="match status" value="1"/>
</dbReference>
<organism evidence="3 4">
    <name type="scientific">Nonomuraea maritima</name>
    <dbReference type="NCBI Taxonomy" id="683260"/>
    <lineage>
        <taxon>Bacteria</taxon>
        <taxon>Bacillati</taxon>
        <taxon>Actinomycetota</taxon>
        <taxon>Actinomycetes</taxon>
        <taxon>Streptosporangiales</taxon>
        <taxon>Streptosporangiaceae</taxon>
        <taxon>Nonomuraea</taxon>
    </lineage>
</organism>
<reference evidence="3 4" key="1">
    <citation type="submission" date="2016-10" db="EMBL/GenBank/DDBJ databases">
        <authorList>
            <person name="de Groot N.N."/>
        </authorList>
    </citation>
    <scope>NUCLEOTIDE SEQUENCE [LARGE SCALE GENOMIC DNA]</scope>
    <source>
        <strain evidence="3 4">CGMCC 4.5681</strain>
    </source>
</reference>
<dbReference type="CDD" id="cd00093">
    <property type="entry name" value="HTH_XRE"/>
    <property type="match status" value="1"/>
</dbReference>
<keyword evidence="1" id="KW-0238">DNA-binding</keyword>
<gene>
    <name evidence="3" type="ORF">SAMN05421874_10191</name>
</gene>
<dbReference type="InterPro" id="IPR001387">
    <property type="entry name" value="Cro/C1-type_HTH"/>
</dbReference>
<proteinExistence type="predicted"/>
<dbReference type="Pfam" id="PF01381">
    <property type="entry name" value="HTH_3"/>
    <property type="match status" value="1"/>
</dbReference>
<dbReference type="SMART" id="SM00530">
    <property type="entry name" value="HTH_XRE"/>
    <property type="match status" value="1"/>
</dbReference>
<dbReference type="AlphaFoldDB" id="A0A1G8RX42"/>